<protein>
    <submittedName>
        <fullName evidence="1">Uncharacterized protein</fullName>
    </submittedName>
</protein>
<comment type="caution">
    <text evidence="1">The sequence shown here is derived from an EMBL/GenBank/DDBJ whole genome shotgun (WGS) entry which is preliminary data.</text>
</comment>
<keyword evidence="2" id="KW-1185">Reference proteome</keyword>
<dbReference type="EMBL" id="QGTD01000008">
    <property type="protein sequence ID" value="PWU68433.1"/>
    <property type="molecule type" value="Genomic_DNA"/>
</dbReference>
<dbReference type="Pfam" id="PF12784">
    <property type="entry name" value="PDDEXK_2"/>
    <property type="match status" value="1"/>
</dbReference>
<sequence length="215" mass="25964">MSHVRFTYSTLNDDIIQIIQEDEVLFSFIKALLLSKFKKDPIEKLTLIKKIPITYYANTEKNKDYLIEIHFLHLFDNIIHKFFHTPHYKQEDYSHKQQIIIIKFLTFPLFLNTTKFHSIYLPVYNYSLSNQLEYHFIELPKVIKAWQNQIINPLQDHFARWLLFLGMIDQQQRIYHESIYEQLWKIAKIDKSLERALVGWKNKNSKKVSQSIMKA</sequence>
<evidence type="ECO:0000313" key="2">
    <source>
        <dbReference type="Proteomes" id="UP000245624"/>
    </source>
</evidence>
<accession>A0A317KYL1</accession>
<gene>
    <name evidence="1" type="ORF">DLJ74_08285</name>
</gene>
<dbReference type="Proteomes" id="UP000245624">
    <property type="component" value="Unassembled WGS sequence"/>
</dbReference>
<reference evidence="1 2" key="1">
    <citation type="submission" date="2018-05" db="EMBL/GenBank/DDBJ databases">
        <title>Genomic analysis of Gracilibacillus dipsosauri DD1 reveals novel features of a salt-tolerant amylase.</title>
        <authorList>
            <person name="Deutch C.E."/>
            <person name="Yang S."/>
        </authorList>
    </citation>
    <scope>NUCLEOTIDE SEQUENCE [LARGE SCALE GENOMIC DNA]</scope>
    <source>
        <strain evidence="1 2">DD1</strain>
    </source>
</reference>
<organism evidence="1 2">
    <name type="scientific">Gracilibacillus dipsosauri</name>
    <dbReference type="NCBI Taxonomy" id="178340"/>
    <lineage>
        <taxon>Bacteria</taxon>
        <taxon>Bacillati</taxon>
        <taxon>Bacillota</taxon>
        <taxon>Bacilli</taxon>
        <taxon>Bacillales</taxon>
        <taxon>Bacillaceae</taxon>
        <taxon>Gracilibacillus</taxon>
    </lineage>
</organism>
<dbReference type="AlphaFoldDB" id="A0A317KYL1"/>
<evidence type="ECO:0000313" key="1">
    <source>
        <dbReference type="EMBL" id="PWU68433.1"/>
    </source>
</evidence>
<dbReference type="OrthoDB" id="1097360at2"/>
<proteinExistence type="predicted"/>
<dbReference type="RefSeq" id="WP_054859221.1">
    <property type="nucleotide sequence ID" value="NZ_JAJUIE010000014.1"/>
</dbReference>
<name>A0A317KYL1_9BACI</name>